<keyword evidence="6" id="KW-1185">Reference proteome</keyword>
<gene>
    <name evidence="5" type="ORF">J7302_24505</name>
</gene>
<comment type="caution">
    <text evidence="5">The sequence shown here is derived from an EMBL/GenBank/DDBJ whole genome shotgun (WGS) entry which is preliminary data.</text>
</comment>
<dbReference type="SMART" id="SM00342">
    <property type="entry name" value="HTH_ARAC"/>
    <property type="match status" value="1"/>
</dbReference>
<evidence type="ECO:0000256" key="1">
    <source>
        <dbReference type="ARBA" id="ARBA00023015"/>
    </source>
</evidence>
<dbReference type="PANTHER" id="PTHR43130">
    <property type="entry name" value="ARAC-FAMILY TRANSCRIPTIONAL REGULATOR"/>
    <property type="match status" value="1"/>
</dbReference>
<dbReference type="PROSITE" id="PS01124">
    <property type="entry name" value="HTH_ARAC_FAMILY_2"/>
    <property type="match status" value="1"/>
</dbReference>
<reference evidence="5 6" key="1">
    <citation type="submission" date="2021-04" db="EMBL/GenBank/DDBJ databases">
        <title>Pseudomonas boanensis sp. nov., a bacterium isolated from river water used for household purposes in Boane District, Mozambique.</title>
        <authorList>
            <person name="Nicklasson M."/>
            <person name="Martin-Rodriguez A.J."/>
            <person name="Thorell K."/>
            <person name="Neves L."/>
            <person name="Mussagy A."/>
            <person name="Rydberg H.A."/>
            <person name="Hernroth B."/>
            <person name="Svensson-Stadler L."/>
            <person name="Sjoling A."/>
        </authorList>
    </citation>
    <scope>NUCLEOTIDE SEQUENCE [LARGE SCALE GENOMIC DNA]</scope>
    <source>
        <strain evidence="5 6">DB1</strain>
    </source>
</reference>
<dbReference type="PANTHER" id="PTHR43130:SF3">
    <property type="entry name" value="HTH-TYPE TRANSCRIPTIONAL REGULATOR RV1931C"/>
    <property type="match status" value="1"/>
</dbReference>
<dbReference type="EMBL" id="JAGTIS010000023">
    <property type="protein sequence ID" value="MBT8769274.1"/>
    <property type="molecule type" value="Genomic_DNA"/>
</dbReference>
<evidence type="ECO:0000256" key="3">
    <source>
        <dbReference type="ARBA" id="ARBA00023163"/>
    </source>
</evidence>
<dbReference type="InterPro" id="IPR018062">
    <property type="entry name" value="HTH_AraC-typ_CS"/>
</dbReference>
<evidence type="ECO:0000256" key="2">
    <source>
        <dbReference type="ARBA" id="ARBA00023125"/>
    </source>
</evidence>
<keyword evidence="2" id="KW-0238">DNA-binding</keyword>
<dbReference type="SUPFAM" id="SSF46689">
    <property type="entry name" value="Homeodomain-like"/>
    <property type="match status" value="2"/>
</dbReference>
<dbReference type="Gene3D" id="1.10.10.60">
    <property type="entry name" value="Homeodomain-like"/>
    <property type="match status" value="1"/>
</dbReference>
<dbReference type="InterPro" id="IPR002818">
    <property type="entry name" value="DJ-1/PfpI"/>
</dbReference>
<dbReference type="Pfam" id="PF01965">
    <property type="entry name" value="DJ-1_PfpI"/>
    <property type="match status" value="1"/>
</dbReference>
<feature type="domain" description="HTH araC/xylS-type" evidence="4">
    <location>
        <begin position="228"/>
        <end position="326"/>
    </location>
</feature>
<dbReference type="RefSeq" id="WP_215380964.1">
    <property type="nucleotide sequence ID" value="NZ_JAGTIS010000023.1"/>
</dbReference>
<evidence type="ECO:0000313" key="6">
    <source>
        <dbReference type="Proteomes" id="UP001519667"/>
    </source>
</evidence>
<dbReference type="InterPro" id="IPR009057">
    <property type="entry name" value="Homeodomain-like_sf"/>
</dbReference>
<organism evidence="5 6">
    <name type="scientific">Metapseudomonas boanensis</name>
    <dbReference type="NCBI Taxonomy" id="2822138"/>
    <lineage>
        <taxon>Bacteria</taxon>
        <taxon>Pseudomonadati</taxon>
        <taxon>Pseudomonadota</taxon>
        <taxon>Gammaproteobacteria</taxon>
        <taxon>Pseudomonadales</taxon>
        <taxon>Pseudomonadaceae</taxon>
        <taxon>Metapseudomonas</taxon>
    </lineage>
</organism>
<keyword evidence="3" id="KW-0804">Transcription</keyword>
<keyword evidence="1" id="KW-0805">Transcription regulation</keyword>
<dbReference type="PROSITE" id="PS00041">
    <property type="entry name" value="HTH_ARAC_FAMILY_1"/>
    <property type="match status" value="1"/>
</dbReference>
<proteinExistence type="predicted"/>
<sequence length="336" mass="36657">MTAALQLPRQGTQARLESIGFLLLDGFSLIALAGALEPLRLANQLSATSLYRWRTLTLDGSPCRAGNGMQVSPEGILAGAGELDALILCGGDGPACVADPQLLTQLRDLAERDVHLGALGSASWVLAEAGLLHGYECSPGWACRVDLRERFPGIALSPQPYSLDRDRYTAAGGSAALELMLQLIGRSQGPALLGAISETLAFEQVRSEPVPPRLTLREALSSAQPKLQEVIALMEANLEEPIDLDDLASFIELSRRQLERLFQKYLHCSPSRYYLKLRLLRARQLLRQTAMPVVQVAMGCGFLSAQNFSKCYREHFGIPPSNERLGKPQLCRIAMH</sequence>
<dbReference type="CDD" id="cd03136">
    <property type="entry name" value="GATase1_AraC_ArgR_like"/>
    <property type="match status" value="1"/>
</dbReference>
<dbReference type="InterPro" id="IPR018060">
    <property type="entry name" value="HTH_AraC"/>
</dbReference>
<evidence type="ECO:0000313" key="5">
    <source>
        <dbReference type="EMBL" id="MBT8769274.1"/>
    </source>
</evidence>
<dbReference type="InterPro" id="IPR029062">
    <property type="entry name" value="Class_I_gatase-like"/>
</dbReference>
<name>A0ABS5XNJ8_9GAMM</name>
<evidence type="ECO:0000259" key="4">
    <source>
        <dbReference type="PROSITE" id="PS01124"/>
    </source>
</evidence>
<dbReference type="InterPro" id="IPR052158">
    <property type="entry name" value="INH-QAR"/>
</dbReference>
<dbReference type="Proteomes" id="UP001519667">
    <property type="component" value="Unassembled WGS sequence"/>
</dbReference>
<accession>A0ABS5XNJ8</accession>
<dbReference type="SUPFAM" id="SSF52317">
    <property type="entry name" value="Class I glutamine amidotransferase-like"/>
    <property type="match status" value="1"/>
</dbReference>
<dbReference type="Gene3D" id="3.40.50.880">
    <property type="match status" value="1"/>
</dbReference>
<dbReference type="Pfam" id="PF12833">
    <property type="entry name" value="HTH_18"/>
    <property type="match status" value="1"/>
</dbReference>
<protein>
    <submittedName>
        <fullName evidence="5">GlxA family transcriptional regulator</fullName>
    </submittedName>
</protein>